<dbReference type="PANTHER" id="PTHR43133">
    <property type="entry name" value="RNA POLYMERASE ECF-TYPE SIGMA FACTO"/>
    <property type="match status" value="1"/>
</dbReference>
<keyword evidence="8" id="KW-1185">Reference proteome</keyword>
<dbReference type="Pfam" id="PF04542">
    <property type="entry name" value="Sigma70_r2"/>
    <property type="match status" value="1"/>
</dbReference>
<keyword evidence="3" id="KW-0731">Sigma factor</keyword>
<evidence type="ECO:0000256" key="1">
    <source>
        <dbReference type="ARBA" id="ARBA00010641"/>
    </source>
</evidence>
<accession>H8KS35</accession>
<dbReference type="PANTHER" id="PTHR43133:SF46">
    <property type="entry name" value="RNA POLYMERASE SIGMA-70 FACTOR ECF SUBFAMILY"/>
    <property type="match status" value="1"/>
</dbReference>
<evidence type="ECO:0000259" key="6">
    <source>
        <dbReference type="Pfam" id="PF08281"/>
    </source>
</evidence>
<keyword evidence="2" id="KW-0805">Transcription regulation</keyword>
<dbReference type="HOGENOM" id="CLU_047691_3_2_10"/>
<dbReference type="InterPro" id="IPR013325">
    <property type="entry name" value="RNA_pol_sigma_r2"/>
</dbReference>
<dbReference type="InterPro" id="IPR013324">
    <property type="entry name" value="RNA_pol_sigma_r3/r4-like"/>
</dbReference>
<evidence type="ECO:0000256" key="2">
    <source>
        <dbReference type="ARBA" id="ARBA00023015"/>
    </source>
</evidence>
<dbReference type="AlphaFoldDB" id="H8KS35"/>
<dbReference type="InterPro" id="IPR039425">
    <property type="entry name" value="RNA_pol_sigma-70-like"/>
</dbReference>
<sequence>MKLMHKIGLDELIAGCRSGNRKAQQGLYDHFASKMLGVCMRYTKDRDEAEDVLQVGFVRMFEKLHLFKGDGSFEGWVRRIMVNTAIEFYRRNSRMYPVVDIEEAVNESSYDLPLSTLNAKDILKLVQQLPPGYRMVFNMYAIEGFSHKEIAEQMGISEGTSKSQLARARTQLKEWLLNMEGGNNVATIR</sequence>
<name>H8KS35_SOLCM</name>
<keyword evidence="4" id="KW-0804">Transcription</keyword>
<dbReference type="EMBL" id="CP003349">
    <property type="protein sequence ID" value="AFD07823.1"/>
    <property type="molecule type" value="Genomic_DNA"/>
</dbReference>
<dbReference type="InterPro" id="IPR013249">
    <property type="entry name" value="RNA_pol_sigma70_r4_t2"/>
</dbReference>
<evidence type="ECO:0000313" key="7">
    <source>
        <dbReference type="EMBL" id="AFD07823.1"/>
    </source>
</evidence>
<dbReference type="GO" id="GO:0016987">
    <property type="term" value="F:sigma factor activity"/>
    <property type="evidence" value="ECO:0007669"/>
    <property type="project" value="UniProtKB-KW"/>
</dbReference>
<dbReference type="NCBIfam" id="TIGR02937">
    <property type="entry name" value="sigma70-ECF"/>
    <property type="match status" value="1"/>
</dbReference>
<dbReference type="KEGG" id="scn:Solca_2797"/>
<evidence type="ECO:0000313" key="8">
    <source>
        <dbReference type="Proteomes" id="UP000007590"/>
    </source>
</evidence>
<gene>
    <name evidence="7" type="ordered locus">Solca_2797</name>
</gene>
<evidence type="ECO:0000259" key="5">
    <source>
        <dbReference type="Pfam" id="PF04542"/>
    </source>
</evidence>
<evidence type="ECO:0000256" key="3">
    <source>
        <dbReference type="ARBA" id="ARBA00023082"/>
    </source>
</evidence>
<proteinExistence type="inferred from homology"/>
<feature type="domain" description="RNA polymerase sigma-70 region 2" evidence="5">
    <location>
        <begin position="27"/>
        <end position="94"/>
    </location>
</feature>
<reference evidence="7" key="1">
    <citation type="submission" date="2012-02" db="EMBL/GenBank/DDBJ databases">
        <title>The complete genome of Solitalea canadensis DSM 3403.</title>
        <authorList>
            <consortium name="US DOE Joint Genome Institute (JGI-PGF)"/>
            <person name="Lucas S."/>
            <person name="Copeland A."/>
            <person name="Lapidus A."/>
            <person name="Glavina del Rio T."/>
            <person name="Dalin E."/>
            <person name="Tice H."/>
            <person name="Bruce D."/>
            <person name="Goodwin L."/>
            <person name="Pitluck S."/>
            <person name="Peters L."/>
            <person name="Ovchinnikova G."/>
            <person name="Lu M."/>
            <person name="Kyrpides N."/>
            <person name="Mavromatis K."/>
            <person name="Ivanova N."/>
            <person name="Brettin T."/>
            <person name="Detter J.C."/>
            <person name="Han C."/>
            <person name="Larimer F."/>
            <person name="Land M."/>
            <person name="Hauser L."/>
            <person name="Markowitz V."/>
            <person name="Cheng J.-F."/>
            <person name="Hugenholtz P."/>
            <person name="Woyke T."/>
            <person name="Wu D."/>
            <person name="Spring S."/>
            <person name="Schroeder M."/>
            <person name="Kopitz M."/>
            <person name="Brambilla E."/>
            <person name="Klenk H.-P."/>
            <person name="Eisen J.A."/>
        </authorList>
    </citation>
    <scope>NUCLEOTIDE SEQUENCE</scope>
    <source>
        <strain evidence="7">DSM 3403</strain>
    </source>
</reference>
<dbReference type="Gene3D" id="1.10.1740.10">
    <property type="match status" value="1"/>
</dbReference>
<evidence type="ECO:0000256" key="4">
    <source>
        <dbReference type="ARBA" id="ARBA00023163"/>
    </source>
</evidence>
<dbReference type="Pfam" id="PF08281">
    <property type="entry name" value="Sigma70_r4_2"/>
    <property type="match status" value="1"/>
</dbReference>
<dbReference type="OrthoDB" id="1491902at2"/>
<organism evidence="7 8">
    <name type="scientific">Solitalea canadensis (strain ATCC 29591 / DSM 3403 / JCM 21819 / LMG 8368 / NBRC 15130 / NCIMB 12057 / USAM 9D)</name>
    <name type="common">Flexibacter canadensis</name>
    <dbReference type="NCBI Taxonomy" id="929556"/>
    <lineage>
        <taxon>Bacteria</taxon>
        <taxon>Pseudomonadati</taxon>
        <taxon>Bacteroidota</taxon>
        <taxon>Sphingobacteriia</taxon>
        <taxon>Sphingobacteriales</taxon>
        <taxon>Sphingobacteriaceae</taxon>
        <taxon>Solitalea</taxon>
    </lineage>
</organism>
<dbReference type="InterPro" id="IPR036388">
    <property type="entry name" value="WH-like_DNA-bd_sf"/>
</dbReference>
<feature type="domain" description="RNA polymerase sigma factor 70 region 4 type 2" evidence="6">
    <location>
        <begin position="121"/>
        <end position="172"/>
    </location>
</feature>
<protein>
    <submittedName>
        <fullName evidence="7">RNA polymerase sigma factor, sigma-70 family</fullName>
    </submittedName>
</protein>
<dbReference type="Gene3D" id="1.10.10.10">
    <property type="entry name" value="Winged helix-like DNA-binding domain superfamily/Winged helix DNA-binding domain"/>
    <property type="match status" value="1"/>
</dbReference>
<dbReference type="GO" id="GO:0006352">
    <property type="term" value="P:DNA-templated transcription initiation"/>
    <property type="evidence" value="ECO:0007669"/>
    <property type="project" value="InterPro"/>
</dbReference>
<dbReference type="CDD" id="cd06171">
    <property type="entry name" value="Sigma70_r4"/>
    <property type="match status" value="1"/>
</dbReference>
<dbReference type="STRING" id="929556.Solca_2797"/>
<comment type="similarity">
    <text evidence="1">Belongs to the sigma-70 factor family. ECF subfamily.</text>
</comment>
<dbReference type="Proteomes" id="UP000007590">
    <property type="component" value="Chromosome"/>
</dbReference>
<dbReference type="SUPFAM" id="SSF88659">
    <property type="entry name" value="Sigma3 and sigma4 domains of RNA polymerase sigma factors"/>
    <property type="match status" value="1"/>
</dbReference>
<dbReference type="eggNOG" id="COG1595">
    <property type="taxonomic scope" value="Bacteria"/>
</dbReference>
<dbReference type="SUPFAM" id="SSF88946">
    <property type="entry name" value="Sigma2 domain of RNA polymerase sigma factors"/>
    <property type="match status" value="1"/>
</dbReference>
<dbReference type="InterPro" id="IPR014284">
    <property type="entry name" value="RNA_pol_sigma-70_dom"/>
</dbReference>
<dbReference type="InterPro" id="IPR007627">
    <property type="entry name" value="RNA_pol_sigma70_r2"/>
</dbReference>
<dbReference type="GO" id="GO:0003677">
    <property type="term" value="F:DNA binding"/>
    <property type="evidence" value="ECO:0007669"/>
    <property type="project" value="InterPro"/>
</dbReference>
<dbReference type="RefSeq" id="WP_014681050.1">
    <property type="nucleotide sequence ID" value="NC_017770.1"/>
</dbReference>